<keyword evidence="4" id="KW-1185">Reference proteome</keyword>
<feature type="compositionally biased region" description="Low complexity" evidence="1">
    <location>
        <begin position="255"/>
        <end position="275"/>
    </location>
</feature>
<dbReference type="Proteomes" id="UP001189429">
    <property type="component" value="Unassembled WGS sequence"/>
</dbReference>
<feature type="transmembrane region" description="Helical" evidence="2">
    <location>
        <begin position="158"/>
        <end position="177"/>
    </location>
</feature>
<comment type="caution">
    <text evidence="3">The sequence shown here is derived from an EMBL/GenBank/DDBJ whole genome shotgun (WGS) entry which is preliminary data.</text>
</comment>
<proteinExistence type="predicted"/>
<evidence type="ECO:0008006" key="5">
    <source>
        <dbReference type="Google" id="ProtNLM"/>
    </source>
</evidence>
<dbReference type="EMBL" id="CAUYUJ010018104">
    <property type="protein sequence ID" value="CAK0880674.1"/>
    <property type="molecule type" value="Genomic_DNA"/>
</dbReference>
<organism evidence="3 4">
    <name type="scientific">Prorocentrum cordatum</name>
    <dbReference type="NCBI Taxonomy" id="2364126"/>
    <lineage>
        <taxon>Eukaryota</taxon>
        <taxon>Sar</taxon>
        <taxon>Alveolata</taxon>
        <taxon>Dinophyceae</taxon>
        <taxon>Prorocentrales</taxon>
        <taxon>Prorocentraceae</taxon>
        <taxon>Prorocentrum</taxon>
    </lineage>
</organism>
<gene>
    <name evidence="3" type="ORF">PCOR1329_LOCUS63756</name>
</gene>
<evidence type="ECO:0000256" key="2">
    <source>
        <dbReference type="SAM" id="Phobius"/>
    </source>
</evidence>
<evidence type="ECO:0000313" key="3">
    <source>
        <dbReference type="EMBL" id="CAK0880674.1"/>
    </source>
</evidence>
<keyword evidence="2" id="KW-0472">Membrane</keyword>
<feature type="region of interest" description="Disordered" evidence="1">
    <location>
        <begin position="255"/>
        <end position="283"/>
    </location>
</feature>
<keyword evidence="2" id="KW-0812">Transmembrane</keyword>
<sequence>MLAVAEVKAVQARRRDGAREWPADRLNTRQKQTLVQSTAERLVLQNFMRQQRLSQLVGASGLLGRYHSDAFFFVISERLVRAALTMVGAFDMPIHLKTICLMGFSSVDALATVGLQPFFSESVTMMHASCQCCLLLSYSLVLLRHLKLSPGVLGDSSVALTVLLVLACPFVVFYVLLRREVSGHTVTSQLATLLRYQEDLDDGTAETPRQVAPGPPLLGCEAAAAPPAGGGRPRPEAEGEAREICVEMAPVPSAGSQAPAAPAAPAVPAARGAPAPATPDCGPVRLRDSRIMFGGLGGDGGVGLGTLAGGLLAGASVGAPAASVGGRGGAGFGAGASAAPARPAGPEGFSGRPLPAGSHQQASQRGPGRGTRFG</sequence>
<evidence type="ECO:0000256" key="1">
    <source>
        <dbReference type="SAM" id="MobiDB-lite"/>
    </source>
</evidence>
<feature type="compositionally biased region" description="Low complexity" evidence="1">
    <location>
        <begin position="335"/>
        <end position="345"/>
    </location>
</feature>
<reference evidence="3" key="1">
    <citation type="submission" date="2023-10" db="EMBL/GenBank/DDBJ databases">
        <authorList>
            <person name="Chen Y."/>
            <person name="Shah S."/>
            <person name="Dougan E. K."/>
            <person name="Thang M."/>
            <person name="Chan C."/>
        </authorList>
    </citation>
    <scope>NUCLEOTIDE SEQUENCE [LARGE SCALE GENOMIC DNA]</scope>
</reference>
<name>A0ABN9W794_9DINO</name>
<accession>A0ABN9W794</accession>
<protein>
    <recommendedName>
        <fullName evidence="5">Protein RFT1 homolog</fullName>
    </recommendedName>
</protein>
<feature type="region of interest" description="Disordered" evidence="1">
    <location>
        <begin position="333"/>
        <end position="374"/>
    </location>
</feature>
<evidence type="ECO:0000313" key="4">
    <source>
        <dbReference type="Proteomes" id="UP001189429"/>
    </source>
</evidence>
<keyword evidence="2" id="KW-1133">Transmembrane helix</keyword>